<evidence type="ECO:0000313" key="2">
    <source>
        <dbReference type="Proteomes" id="UP000466431"/>
    </source>
</evidence>
<dbReference type="SUPFAM" id="SSF46785">
    <property type="entry name" value="Winged helix' DNA-binding domain"/>
    <property type="match status" value="1"/>
</dbReference>
<dbReference type="InterPro" id="IPR039422">
    <property type="entry name" value="MarR/SlyA-like"/>
</dbReference>
<protein>
    <submittedName>
        <fullName evidence="1">MarR family transcriptional regulator</fullName>
    </submittedName>
</protein>
<dbReference type="OrthoDB" id="4720977at2"/>
<evidence type="ECO:0000313" key="1">
    <source>
        <dbReference type="EMBL" id="BBY44825.1"/>
    </source>
</evidence>
<proteinExistence type="predicted"/>
<dbReference type="GO" id="GO:0006950">
    <property type="term" value="P:response to stress"/>
    <property type="evidence" value="ECO:0007669"/>
    <property type="project" value="TreeGrafter"/>
</dbReference>
<dbReference type="PROSITE" id="PS50995">
    <property type="entry name" value="HTH_MARR_2"/>
    <property type="match status" value="1"/>
</dbReference>
<accession>A0A1X0C2W3</accession>
<dbReference type="InterPro" id="IPR000835">
    <property type="entry name" value="HTH_MarR-typ"/>
</dbReference>
<keyword evidence="2" id="KW-1185">Reference proteome</keyword>
<dbReference type="AlphaFoldDB" id="A0A1X0C2W3"/>
<name>A0A1X0C2W3_MYCCF</name>
<dbReference type="KEGG" id="mcee:MCEL_31200"/>
<sequence length="160" mass="17636">MCYAYFVAPSRYDQLDELLTRIAIARQRPSWRDRLLAGAGPVTSASTLRVLRAVEQCQQLSGGASIREVADFMAVEHSTASRSVAAVVSAGLVTKTSAADDQRRCTLVLTEAGRQALDTVADRRRELVAEMIADWPEASVDTLVDLLDRLTERFERPAVR</sequence>
<dbReference type="EMBL" id="AP022591">
    <property type="protein sequence ID" value="BBY44825.1"/>
    <property type="molecule type" value="Genomic_DNA"/>
</dbReference>
<dbReference type="InterPro" id="IPR036390">
    <property type="entry name" value="WH_DNA-bd_sf"/>
</dbReference>
<reference evidence="1 2" key="1">
    <citation type="journal article" date="2019" name="Emerg. Microbes Infect.">
        <title>Comprehensive subspecies identification of 175 nontuberculous mycobacteria species based on 7547 genomic profiles.</title>
        <authorList>
            <person name="Matsumoto Y."/>
            <person name="Kinjo T."/>
            <person name="Motooka D."/>
            <person name="Nabeya D."/>
            <person name="Jung N."/>
            <person name="Uechi K."/>
            <person name="Horii T."/>
            <person name="Iida T."/>
            <person name="Fujita J."/>
            <person name="Nakamura S."/>
        </authorList>
    </citation>
    <scope>NUCLEOTIDE SEQUENCE [LARGE SCALE GENOMIC DNA]</scope>
    <source>
        <strain evidence="1 2">JCM 18439</strain>
    </source>
</reference>
<dbReference type="InterPro" id="IPR036388">
    <property type="entry name" value="WH-like_DNA-bd_sf"/>
</dbReference>
<dbReference type="STRING" id="1249101.BST21_02055"/>
<dbReference type="PANTHER" id="PTHR33164">
    <property type="entry name" value="TRANSCRIPTIONAL REGULATOR, MARR FAMILY"/>
    <property type="match status" value="1"/>
</dbReference>
<dbReference type="Pfam" id="PF12802">
    <property type="entry name" value="MarR_2"/>
    <property type="match status" value="1"/>
</dbReference>
<gene>
    <name evidence="1" type="ORF">MCEL_31200</name>
</gene>
<dbReference type="Proteomes" id="UP000466431">
    <property type="component" value="Chromosome"/>
</dbReference>
<dbReference type="GO" id="GO:0003700">
    <property type="term" value="F:DNA-binding transcription factor activity"/>
    <property type="evidence" value="ECO:0007669"/>
    <property type="project" value="InterPro"/>
</dbReference>
<dbReference type="RefSeq" id="WP_067214338.1">
    <property type="nucleotide sequence ID" value="NZ_AP022591.1"/>
</dbReference>
<dbReference type="PANTHER" id="PTHR33164:SF57">
    <property type="entry name" value="MARR-FAMILY TRANSCRIPTIONAL REGULATOR"/>
    <property type="match status" value="1"/>
</dbReference>
<dbReference type="Gene3D" id="1.10.10.10">
    <property type="entry name" value="Winged helix-like DNA-binding domain superfamily/Winged helix DNA-binding domain"/>
    <property type="match status" value="1"/>
</dbReference>
<dbReference type="SMART" id="SM00347">
    <property type="entry name" value="HTH_MARR"/>
    <property type="match status" value="1"/>
</dbReference>
<organism evidence="1 2">
    <name type="scientific">Mycolicibacterium celeriflavum</name>
    <name type="common">Mycobacterium celeriflavum</name>
    <dbReference type="NCBI Taxonomy" id="1249101"/>
    <lineage>
        <taxon>Bacteria</taxon>
        <taxon>Bacillati</taxon>
        <taxon>Actinomycetota</taxon>
        <taxon>Actinomycetes</taxon>
        <taxon>Mycobacteriales</taxon>
        <taxon>Mycobacteriaceae</taxon>
        <taxon>Mycolicibacterium</taxon>
    </lineage>
</organism>